<dbReference type="Gene3D" id="3.40.30.10">
    <property type="entry name" value="Glutaredoxin"/>
    <property type="match status" value="1"/>
</dbReference>
<dbReference type="EMBL" id="KZ819298">
    <property type="protein sequence ID" value="PWN96543.1"/>
    <property type="molecule type" value="Genomic_DNA"/>
</dbReference>
<proteinExistence type="predicted"/>
<dbReference type="OrthoDB" id="409136at2759"/>
<accession>A0A316Z8Q0</accession>
<feature type="transmembrane region" description="Helical" evidence="2">
    <location>
        <begin position="295"/>
        <end position="314"/>
    </location>
</feature>
<evidence type="ECO:0000256" key="1">
    <source>
        <dbReference type="SAM" id="MobiDB-lite"/>
    </source>
</evidence>
<keyword evidence="2" id="KW-1133">Transmembrane helix</keyword>
<dbReference type="AlphaFoldDB" id="A0A316Z8Q0"/>
<keyword evidence="4" id="KW-1185">Reference proteome</keyword>
<evidence type="ECO:0000313" key="4">
    <source>
        <dbReference type="Proteomes" id="UP000245946"/>
    </source>
</evidence>
<dbReference type="GeneID" id="37272161"/>
<keyword evidence="2" id="KW-0472">Membrane</keyword>
<feature type="compositionally biased region" description="Low complexity" evidence="1">
    <location>
        <begin position="14"/>
        <end position="48"/>
    </location>
</feature>
<sequence>MATLDTPTPKRSVSFGPNSGPAPPSFASGSGTAPATPAGAGASASSSAAASPGAALKPALKATAHLPLPPAAQYAHADPLLRRLRLVDAAGAPVDLRAHFRDAKVVAFYFSSQWAGQPLREYTQTITEFCRAHPHEFKVVYVSVDVDERWYKAGVQGKPWVSMAWNDGSSLPGQERDDGRSGTGVSSADDDAPPALYNNEDFLLAGEADIDEFLSRSDTTGTAYLRPFSRVHLASKLNILAAPTLAVYYPKESRFLDWNVRIARLKDGEREETWRRWSNGEGAGSFGVRDFFKQAPGTTALLVIAMLMWAAVLFGGDDYNFVKFAIEQAQPLLGWKGDPAAVPHAEL</sequence>
<feature type="region of interest" description="Disordered" evidence="1">
    <location>
        <begin position="171"/>
        <end position="195"/>
    </location>
</feature>
<dbReference type="Proteomes" id="UP000245946">
    <property type="component" value="Unassembled WGS sequence"/>
</dbReference>
<protein>
    <submittedName>
        <fullName evidence="3">Uncharacterized protein</fullName>
    </submittedName>
</protein>
<feature type="region of interest" description="Disordered" evidence="1">
    <location>
        <begin position="1"/>
        <end position="48"/>
    </location>
</feature>
<dbReference type="RefSeq" id="XP_025596822.1">
    <property type="nucleotide sequence ID" value="XM_025744617.1"/>
</dbReference>
<feature type="compositionally biased region" description="Polar residues" evidence="1">
    <location>
        <begin position="1"/>
        <end position="11"/>
    </location>
</feature>
<evidence type="ECO:0000256" key="2">
    <source>
        <dbReference type="SAM" id="Phobius"/>
    </source>
</evidence>
<keyword evidence="2" id="KW-0812">Transmembrane</keyword>
<gene>
    <name evidence="3" type="ORF">FA09DRAFT_343799</name>
</gene>
<name>A0A316Z8Q0_9BASI</name>
<organism evidence="3 4">
    <name type="scientific">Tilletiopsis washingtonensis</name>
    <dbReference type="NCBI Taxonomy" id="58919"/>
    <lineage>
        <taxon>Eukaryota</taxon>
        <taxon>Fungi</taxon>
        <taxon>Dikarya</taxon>
        <taxon>Basidiomycota</taxon>
        <taxon>Ustilaginomycotina</taxon>
        <taxon>Exobasidiomycetes</taxon>
        <taxon>Entylomatales</taxon>
        <taxon>Entylomatales incertae sedis</taxon>
        <taxon>Tilletiopsis</taxon>
    </lineage>
</organism>
<evidence type="ECO:0000313" key="3">
    <source>
        <dbReference type="EMBL" id="PWN96543.1"/>
    </source>
</evidence>
<reference evidence="3 4" key="1">
    <citation type="journal article" date="2018" name="Mol. Biol. Evol.">
        <title>Broad Genomic Sampling Reveals a Smut Pathogenic Ancestry of the Fungal Clade Ustilaginomycotina.</title>
        <authorList>
            <person name="Kijpornyongpan T."/>
            <person name="Mondo S.J."/>
            <person name="Barry K."/>
            <person name="Sandor L."/>
            <person name="Lee J."/>
            <person name="Lipzen A."/>
            <person name="Pangilinan J."/>
            <person name="LaButti K."/>
            <person name="Hainaut M."/>
            <person name="Henrissat B."/>
            <person name="Grigoriev I.V."/>
            <person name="Spatafora J.W."/>
            <person name="Aime M.C."/>
        </authorList>
    </citation>
    <scope>NUCLEOTIDE SEQUENCE [LARGE SCALE GENOMIC DNA]</scope>
    <source>
        <strain evidence="3 4">MCA 4186</strain>
    </source>
</reference>